<dbReference type="InterPro" id="IPR050079">
    <property type="entry name" value="DEAD_box_RNA_helicase"/>
</dbReference>
<dbReference type="Pfam" id="PF00271">
    <property type="entry name" value="Helicase_C"/>
    <property type="match status" value="1"/>
</dbReference>
<dbReference type="PANTHER" id="PTHR47959:SF13">
    <property type="entry name" value="ATP-DEPENDENT RNA HELICASE RHLE"/>
    <property type="match status" value="1"/>
</dbReference>
<dbReference type="EMBL" id="AYYX01000034">
    <property type="protein sequence ID" value="KRM88461.1"/>
    <property type="molecule type" value="Genomic_DNA"/>
</dbReference>
<feature type="domain" description="Helicase C-terminal" evidence="8">
    <location>
        <begin position="207"/>
        <end position="363"/>
    </location>
</feature>
<comment type="caution">
    <text evidence="9">The sequence shown here is derived from an EMBL/GenBank/DDBJ whole genome shotgun (WGS) entry which is preliminary data.</text>
</comment>
<keyword evidence="10" id="KW-1185">Reference proteome</keyword>
<dbReference type="RefSeq" id="WP_010581007.1">
    <property type="nucleotide sequence ID" value="NZ_AHYZ01000144.1"/>
</dbReference>
<protein>
    <submittedName>
        <fullName evidence="9">ATP-dependent RNA helicase</fullName>
    </submittedName>
</protein>
<dbReference type="Gene3D" id="3.40.50.300">
    <property type="entry name" value="P-loop containing nucleotide triphosphate hydrolases"/>
    <property type="match status" value="2"/>
</dbReference>
<evidence type="ECO:0000256" key="1">
    <source>
        <dbReference type="ARBA" id="ARBA00022741"/>
    </source>
</evidence>
<proteinExistence type="inferred from homology"/>
<dbReference type="Pfam" id="PF00270">
    <property type="entry name" value="DEAD"/>
    <property type="match status" value="1"/>
</dbReference>
<dbReference type="AlphaFoldDB" id="A0A0R2C9I3"/>
<dbReference type="PATRIC" id="fig|1133569.4.peg.1366"/>
<comment type="similarity">
    <text evidence="5">Belongs to the DEAD box helicase family.</text>
</comment>
<dbReference type="eggNOG" id="COG0513">
    <property type="taxonomic scope" value="Bacteria"/>
</dbReference>
<dbReference type="PANTHER" id="PTHR47959">
    <property type="entry name" value="ATP-DEPENDENT RNA HELICASE RHLE-RELATED"/>
    <property type="match status" value="1"/>
</dbReference>
<evidence type="ECO:0000256" key="3">
    <source>
        <dbReference type="ARBA" id="ARBA00022806"/>
    </source>
</evidence>
<feature type="region of interest" description="Disordered" evidence="6">
    <location>
        <begin position="377"/>
        <end position="421"/>
    </location>
</feature>
<sequence>MGDNVAEIYHQLGFIQPTLIQQQTFSPLLAGENILGLAPTGSGKTLAYVVPLLSKTSTQAGTQLLVITASQELTAQVTEVIRKCLLNLQLPLQVTSLGGGANLKRQQEKLKRHPEIVVGTPGRMLELAENKKLKLHKLKFAILDEADDLLADEKLSVCRRLLSHAPAKIQLGFFSATDNPILHELPRWFNQQVKRVDVRQSDQTQGQVAHYYVTLPTRKRFDLLRKLGRETGFKGLVFFNQVADLEKIAQRLEFNQVAVATLDSQQRQTQRQQAIRNFTTGETALLLATDVAARGLDLPALPVVINYDLPLTLTAYIHRVGRTGRMGNSGTVINLGNERSLRQLKQLLRPAGYQLELAKMYYGQVMPLTAIPASLTPTKQSASKAKSERLKKTVRPTIKKRSKKKHKQRWRDQKNKGKHKL</sequence>
<evidence type="ECO:0000256" key="4">
    <source>
        <dbReference type="ARBA" id="ARBA00022840"/>
    </source>
</evidence>
<dbReference type="PROSITE" id="PS51194">
    <property type="entry name" value="HELICASE_CTER"/>
    <property type="match status" value="1"/>
</dbReference>
<dbReference type="GO" id="GO:0005829">
    <property type="term" value="C:cytosol"/>
    <property type="evidence" value="ECO:0007669"/>
    <property type="project" value="TreeGrafter"/>
</dbReference>
<name>A0A0R2C9I3_9LACO</name>
<evidence type="ECO:0000313" key="9">
    <source>
        <dbReference type="EMBL" id="KRM88461.1"/>
    </source>
</evidence>
<keyword evidence="1" id="KW-0547">Nucleotide-binding</keyword>
<dbReference type="SMART" id="SM00490">
    <property type="entry name" value="HELICc"/>
    <property type="match status" value="1"/>
</dbReference>
<evidence type="ECO:0000256" key="6">
    <source>
        <dbReference type="SAM" id="MobiDB-lite"/>
    </source>
</evidence>
<reference evidence="9 10" key="1">
    <citation type="journal article" date="2015" name="Genome Announc.">
        <title>Expanding the biotechnology potential of lactobacilli through comparative genomics of 213 strains and associated genera.</title>
        <authorList>
            <person name="Sun Z."/>
            <person name="Harris H.M."/>
            <person name="McCann A."/>
            <person name="Guo C."/>
            <person name="Argimon S."/>
            <person name="Zhang W."/>
            <person name="Yang X."/>
            <person name="Jeffery I.B."/>
            <person name="Cooney J.C."/>
            <person name="Kagawa T.F."/>
            <person name="Liu W."/>
            <person name="Song Y."/>
            <person name="Salvetti E."/>
            <person name="Wrobel A."/>
            <person name="Rasinkangas P."/>
            <person name="Parkhill J."/>
            <person name="Rea M.C."/>
            <person name="O'Sullivan O."/>
            <person name="Ritari J."/>
            <person name="Douillard F.P."/>
            <person name="Paul Ross R."/>
            <person name="Yang R."/>
            <person name="Briner A.E."/>
            <person name="Felis G.E."/>
            <person name="de Vos W.M."/>
            <person name="Barrangou R."/>
            <person name="Klaenhammer T.R."/>
            <person name="Caufield P.W."/>
            <person name="Cui Y."/>
            <person name="Zhang H."/>
            <person name="O'Toole P.W."/>
        </authorList>
    </citation>
    <scope>NUCLEOTIDE SEQUENCE [LARGE SCALE GENOMIC DNA]</scope>
    <source>
        <strain evidence="9 10">DSM 20605</strain>
    </source>
</reference>
<feature type="compositionally biased region" description="Basic residues" evidence="6">
    <location>
        <begin position="392"/>
        <end position="409"/>
    </location>
</feature>
<dbReference type="GO" id="GO:0016787">
    <property type="term" value="F:hydrolase activity"/>
    <property type="evidence" value="ECO:0007669"/>
    <property type="project" value="UniProtKB-KW"/>
</dbReference>
<evidence type="ECO:0000256" key="2">
    <source>
        <dbReference type="ARBA" id="ARBA00022801"/>
    </source>
</evidence>
<keyword evidence="3 9" id="KW-0347">Helicase</keyword>
<dbReference type="InterPro" id="IPR014001">
    <property type="entry name" value="Helicase_ATP-bd"/>
</dbReference>
<dbReference type="InterPro" id="IPR001650">
    <property type="entry name" value="Helicase_C-like"/>
</dbReference>
<gene>
    <name evidence="9" type="ORF">FD21_GL001234</name>
</gene>
<evidence type="ECO:0000259" key="7">
    <source>
        <dbReference type="PROSITE" id="PS51192"/>
    </source>
</evidence>
<dbReference type="Proteomes" id="UP000051576">
    <property type="component" value="Unassembled WGS sequence"/>
</dbReference>
<dbReference type="GO" id="GO:0005524">
    <property type="term" value="F:ATP binding"/>
    <property type="evidence" value="ECO:0007669"/>
    <property type="project" value="UniProtKB-KW"/>
</dbReference>
<dbReference type="SUPFAM" id="SSF52540">
    <property type="entry name" value="P-loop containing nucleoside triphosphate hydrolases"/>
    <property type="match status" value="1"/>
</dbReference>
<dbReference type="InterPro" id="IPR011545">
    <property type="entry name" value="DEAD/DEAH_box_helicase_dom"/>
</dbReference>
<keyword evidence="4" id="KW-0067">ATP-binding</keyword>
<accession>A0A0R2C9I3</accession>
<feature type="domain" description="Helicase ATP-binding" evidence="7">
    <location>
        <begin position="25"/>
        <end position="196"/>
    </location>
</feature>
<organism evidence="9 10">
    <name type="scientific">Liquorilactobacillus vini DSM 20605</name>
    <dbReference type="NCBI Taxonomy" id="1133569"/>
    <lineage>
        <taxon>Bacteria</taxon>
        <taxon>Bacillati</taxon>
        <taxon>Bacillota</taxon>
        <taxon>Bacilli</taxon>
        <taxon>Lactobacillales</taxon>
        <taxon>Lactobacillaceae</taxon>
        <taxon>Liquorilactobacillus</taxon>
    </lineage>
</organism>
<dbReference type="InterPro" id="IPR044742">
    <property type="entry name" value="DEAD/DEAH_RhlB"/>
</dbReference>
<dbReference type="OrthoDB" id="9805696at2"/>
<keyword evidence="2" id="KW-0378">Hydrolase</keyword>
<evidence type="ECO:0000256" key="5">
    <source>
        <dbReference type="ARBA" id="ARBA00038437"/>
    </source>
</evidence>
<dbReference type="InterPro" id="IPR027417">
    <property type="entry name" value="P-loop_NTPase"/>
</dbReference>
<dbReference type="PROSITE" id="PS51192">
    <property type="entry name" value="HELICASE_ATP_BIND_1"/>
    <property type="match status" value="1"/>
</dbReference>
<evidence type="ECO:0000313" key="10">
    <source>
        <dbReference type="Proteomes" id="UP000051576"/>
    </source>
</evidence>
<evidence type="ECO:0000259" key="8">
    <source>
        <dbReference type="PROSITE" id="PS51194"/>
    </source>
</evidence>
<dbReference type="CDD" id="cd00268">
    <property type="entry name" value="DEADc"/>
    <property type="match status" value="1"/>
</dbReference>
<dbReference type="STRING" id="1133569.FD21_GL001234"/>
<dbReference type="GO" id="GO:0003724">
    <property type="term" value="F:RNA helicase activity"/>
    <property type="evidence" value="ECO:0007669"/>
    <property type="project" value="TreeGrafter"/>
</dbReference>
<dbReference type="SMART" id="SM00487">
    <property type="entry name" value="DEXDc"/>
    <property type="match status" value="1"/>
</dbReference>
<dbReference type="GO" id="GO:0003676">
    <property type="term" value="F:nucleic acid binding"/>
    <property type="evidence" value="ECO:0007669"/>
    <property type="project" value="InterPro"/>
</dbReference>
<dbReference type="CDD" id="cd18787">
    <property type="entry name" value="SF2_C_DEAD"/>
    <property type="match status" value="1"/>
</dbReference>